<sequence>MPDNLPKNVVDLRNIKPLPAKTPADSTPLETKLASATQTNPLPQQKEAPILPFKLPQVKEEKSEPQEESDSKAATPVEVKETKREPEIIKHPDALMDWLAPEYAYHEKDKNIWAPAVLGIGSVLALISYFILKSFTSVLVSLIGTFTVLITFFKHPRTITFAITPQGVYAAKKLFSFDDLTAFWIFYHPPEMKEIALRSKKSFMPLIFIPLGDTDPNKIRAILIDFLKEEEQQLSITDTLARFLGL</sequence>
<evidence type="ECO:0000313" key="3">
    <source>
        <dbReference type="EMBL" id="OHA47353.1"/>
    </source>
</evidence>
<feature type="compositionally biased region" description="Polar residues" evidence="1">
    <location>
        <begin position="24"/>
        <end position="43"/>
    </location>
</feature>
<gene>
    <name evidence="3" type="ORF">A2828_02880</name>
</gene>
<keyword evidence="2" id="KW-0472">Membrane</keyword>
<evidence type="ECO:0000313" key="4">
    <source>
        <dbReference type="Proteomes" id="UP000178869"/>
    </source>
</evidence>
<feature type="transmembrane region" description="Helical" evidence="2">
    <location>
        <begin position="137"/>
        <end position="153"/>
    </location>
</feature>
<evidence type="ECO:0000256" key="2">
    <source>
        <dbReference type="SAM" id="Phobius"/>
    </source>
</evidence>
<reference evidence="3 4" key="1">
    <citation type="journal article" date="2016" name="Nat. Commun.">
        <title>Thousands of microbial genomes shed light on interconnected biogeochemical processes in an aquifer system.</title>
        <authorList>
            <person name="Anantharaman K."/>
            <person name="Brown C.T."/>
            <person name="Hug L.A."/>
            <person name="Sharon I."/>
            <person name="Castelle C.J."/>
            <person name="Probst A.J."/>
            <person name="Thomas B.C."/>
            <person name="Singh A."/>
            <person name="Wilkins M.J."/>
            <person name="Karaoz U."/>
            <person name="Brodie E.L."/>
            <person name="Williams K.H."/>
            <person name="Hubbard S.S."/>
            <person name="Banfield J.F."/>
        </authorList>
    </citation>
    <scope>NUCLEOTIDE SEQUENCE [LARGE SCALE GENOMIC DNA]</scope>
</reference>
<organism evidence="3 4">
    <name type="scientific">Candidatus Terrybacteria bacterium RIFCSPHIGHO2_01_FULL_43_35</name>
    <dbReference type="NCBI Taxonomy" id="1802361"/>
    <lineage>
        <taxon>Bacteria</taxon>
        <taxon>Candidatus Terryibacteriota</taxon>
    </lineage>
</organism>
<evidence type="ECO:0008006" key="5">
    <source>
        <dbReference type="Google" id="ProtNLM"/>
    </source>
</evidence>
<keyword evidence="2" id="KW-1133">Transmembrane helix</keyword>
<protein>
    <recommendedName>
        <fullName evidence="5">DUF5673 domain-containing protein</fullName>
    </recommendedName>
</protein>
<dbReference type="AlphaFoldDB" id="A0A1G2PGF6"/>
<keyword evidence="2" id="KW-0812">Transmembrane</keyword>
<comment type="caution">
    <text evidence="3">The sequence shown here is derived from an EMBL/GenBank/DDBJ whole genome shotgun (WGS) entry which is preliminary data.</text>
</comment>
<feature type="transmembrane region" description="Helical" evidence="2">
    <location>
        <begin position="112"/>
        <end position="131"/>
    </location>
</feature>
<proteinExistence type="predicted"/>
<feature type="compositionally biased region" description="Basic and acidic residues" evidence="1">
    <location>
        <begin position="57"/>
        <end position="71"/>
    </location>
</feature>
<feature type="region of interest" description="Disordered" evidence="1">
    <location>
        <begin position="1"/>
        <end position="83"/>
    </location>
</feature>
<accession>A0A1G2PGF6</accession>
<name>A0A1G2PGF6_9BACT</name>
<dbReference type="Proteomes" id="UP000178869">
    <property type="component" value="Unassembled WGS sequence"/>
</dbReference>
<dbReference type="EMBL" id="MHSR01000001">
    <property type="protein sequence ID" value="OHA47353.1"/>
    <property type="molecule type" value="Genomic_DNA"/>
</dbReference>
<evidence type="ECO:0000256" key="1">
    <source>
        <dbReference type="SAM" id="MobiDB-lite"/>
    </source>
</evidence>